<comment type="cofactor">
    <cofactor evidence="5">
        <name>Fe(2+)</name>
        <dbReference type="ChEBI" id="CHEBI:29033"/>
    </cofactor>
</comment>
<evidence type="ECO:0000256" key="8">
    <source>
        <dbReference type="ARBA" id="ARBA00022723"/>
    </source>
</evidence>
<dbReference type="Pfam" id="PF00834">
    <property type="entry name" value="Ribul_P_3_epim"/>
    <property type="match status" value="1"/>
</dbReference>
<dbReference type="GO" id="GO:0004750">
    <property type="term" value="F:D-ribulose-phosphate 3-epimerase activity"/>
    <property type="evidence" value="ECO:0007669"/>
    <property type="project" value="UniProtKB-EC"/>
</dbReference>
<feature type="binding site" evidence="10">
    <location>
        <position position="187"/>
    </location>
    <ligand>
        <name>a divalent metal cation</name>
        <dbReference type="ChEBI" id="CHEBI:60240"/>
    </ligand>
</feature>
<feature type="binding site" evidence="10">
    <location>
        <position position="41"/>
    </location>
    <ligand>
        <name>a divalent metal cation</name>
        <dbReference type="ChEBI" id="CHEBI:60240"/>
    </ligand>
</feature>
<dbReference type="EC" id="5.1.3.1" evidence="7 10"/>
<evidence type="ECO:0000256" key="6">
    <source>
        <dbReference type="ARBA" id="ARBA00009541"/>
    </source>
</evidence>
<dbReference type="PANTHER" id="PTHR11749">
    <property type="entry name" value="RIBULOSE-5-PHOSPHATE-3-EPIMERASE"/>
    <property type="match status" value="1"/>
</dbReference>
<accession>A0ABV9GYS3</accession>
<keyword evidence="9 10" id="KW-0413">Isomerase</keyword>
<evidence type="ECO:0000256" key="1">
    <source>
        <dbReference type="ARBA" id="ARBA00001782"/>
    </source>
</evidence>
<dbReference type="HAMAP" id="MF_02227">
    <property type="entry name" value="RPE"/>
    <property type="match status" value="1"/>
</dbReference>
<comment type="similarity">
    <text evidence="6 10 11">Belongs to the ribulose-phosphate 3-epimerase family.</text>
</comment>
<comment type="cofactor">
    <cofactor evidence="4">
        <name>Zn(2+)</name>
        <dbReference type="ChEBI" id="CHEBI:29105"/>
    </cofactor>
</comment>
<dbReference type="PROSITE" id="PS01086">
    <property type="entry name" value="RIBUL_P_3_EPIMER_2"/>
    <property type="match status" value="1"/>
</dbReference>
<feature type="binding site" evidence="10">
    <location>
        <begin position="187"/>
        <end position="189"/>
    </location>
    <ligand>
        <name>substrate</name>
    </ligand>
</feature>
<feature type="active site" description="Proton donor" evidence="10">
    <location>
        <position position="187"/>
    </location>
</feature>
<feature type="active site" description="Proton acceptor" evidence="10">
    <location>
        <position position="41"/>
    </location>
</feature>
<proteinExistence type="inferred from homology"/>
<dbReference type="NCBIfam" id="NF004076">
    <property type="entry name" value="PRK05581.1-4"/>
    <property type="match status" value="1"/>
</dbReference>
<dbReference type="EMBL" id="JBHSEW010000005">
    <property type="protein sequence ID" value="MFC4621880.1"/>
    <property type="molecule type" value="Genomic_DNA"/>
</dbReference>
<evidence type="ECO:0000256" key="10">
    <source>
        <dbReference type="HAMAP-Rule" id="MF_02227"/>
    </source>
</evidence>
<comment type="function">
    <text evidence="10">Catalyzes the reversible epimerization of D-ribulose 5-phosphate to D-xylulose 5-phosphate.</text>
</comment>
<feature type="binding site" evidence="10">
    <location>
        <begin position="209"/>
        <end position="210"/>
    </location>
    <ligand>
        <name>substrate</name>
    </ligand>
</feature>
<dbReference type="PIRSF" id="PIRSF001461">
    <property type="entry name" value="RPE"/>
    <property type="match status" value="1"/>
</dbReference>
<evidence type="ECO:0000313" key="13">
    <source>
        <dbReference type="Proteomes" id="UP001595967"/>
    </source>
</evidence>
<feature type="binding site" evidence="10">
    <location>
        <position position="39"/>
    </location>
    <ligand>
        <name>a divalent metal cation</name>
        <dbReference type="ChEBI" id="CHEBI:60240"/>
    </ligand>
</feature>
<dbReference type="SUPFAM" id="SSF51366">
    <property type="entry name" value="Ribulose-phoshate binding barrel"/>
    <property type="match status" value="1"/>
</dbReference>
<evidence type="ECO:0000256" key="5">
    <source>
        <dbReference type="ARBA" id="ARBA00001954"/>
    </source>
</evidence>
<dbReference type="InterPro" id="IPR013785">
    <property type="entry name" value="Aldolase_TIM"/>
</dbReference>
<dbReference type="InterPro" id="IPR011060">
    <property type="entry name" value="RibuloseP-bd_barrel"/>
</dbReference>
<organism evidence="12 13">
    <name type="scientific">Comamonas nitrativorans</name>
    <dbReference type="NCBI Taxonomy" id="108437"/>
    <lineage>
        <taxon>Bacteria</taxon>
        <taxon>Pseudomonadati</taxon>
        <taxon>Pseudomonadota</taxon>
        <taxon>Betaproteobacteria</taxon>
        <taxon>Burkholderiales</taxon>
        <taxon>Comamonadaceae</taxon>
        <taxon>Comamonas</taxon>
    </lineage>
</organism>
<dbReference type="Gene3D" id="3.20.20.70">
    <property type="entry name" value="Aldolase class I"/>
    <property type="match status" value="1"/>
</dbReference>
<feature type="binding site" evidence="10">
    <location>
        <position position="78"/>
    </location>
    <ligand>
        <name>substrate</name>
    </ligand>
</feature>
<evidence type="ECO:0000313" key="12">
    <source>
        <dbReference type="EMBL" id="MFC4621880.1"/>
    </source>
</evidence>
<dbReference type="InterPro" id="IPR000056">
    <property type="entry name" value="Ribul_P_3_epim-like"/>
</dbReference>
<feature type="binding site" evidence="10">
    <location>
        <position position="78"/>
    </location>
    <ligand>
        <name>a divalent metal cation</name>
        <dbReference type="ChEBI" id="CHEBI:60240"/>
    </ligand>
</feature>
<sequence length="231" mass="24784">MSRNTAPTYRIAPSILSADFARLGEEVRNVIAAGADWIHFDVMDNHYVPNLTFGPMVCQALKSHAVTPDGRPVPIDVHLMVQPVDALAQAFAQAGADLISFHPDASAHVHRSIQAIKAAGCQPGLVFNPAQPLDVLDWVIEDIDLILLMSVNPGFGGQSFIDSTLRKIEAARKRIDASGKDIRLEVDGGIKAGNIRAVADAGADTFVAGSAIFGKPDYRAEIDAMRHALQK</sequence>
<keyword evidence="10 11" id="KW-0119">Carbohydrate metabolism</keyword>
<comment type="catalytic activity">
    <reaction evidence="1 10 11">
        <text>D-ribulose 5-phosphate = D-xylulose 5-phosphate</text>
        <dbReference type="Rhea" id="RHEA:13677"/>
        <dbReference type="ChEBI" id="CHEBI:57737"/>
        <dbReference type="ChEBI" id="CHEBI:58121"/>
        <dbReference type="EC" id="5.1.3.1"/>
    </reaction>
</comment>
<dbReference type="InterPro" id="IPR026019">
    <property type="entry name" value="Ribul_P_3_epim"/>
</dbReference>
<evidence type="ECO:0000256" key="7">
    <source>
        <dbReference type="ARBA" id="ARBA00013188"/>
    </source>
</evidence>
<keyword evidence="13" id="KW-1185">Reference proteome</keyword>
<gene>
    <name evidence="10 12" type="primary">rpe</name>
    <name evidence="12" type="ORF">ACFO3A_06575</name>
</gene>
<dbReference type="RefSeq" id="WP_377725022.1">
    <property type="nucleotide sequence ID" value="NZ_JBHSEW010000005.1"/>
</dbReference>
<protein>
    <recommendedName>
        <fullName evidence="7 10">Ribulose-phosphate 3-epimerase</fullName>
        <ecNumber evidence="7 10">5.1.3.1</ecNumber>
    </recommendedName>
</protein>
<comment type="cofactor">
    <cofactor evidence="2">
        <name>Mn(2+)</name>
        <dbReference type="ChEBI" id="CHEBI:29035"/>
    </cofactor>
</comment>
<comment type="caution">
    <text evidence="12">The sequence shown here is derived from an EMBL/GenBank/DDBJ whole genome shotgun (WGS) entry which is preliminary data.</text>
</comment>
<evidence type="ECO:0000256" key="9">
    <source>
        <dbReference type="ARBA" id="ARBA00023235"/>
    </source>
</evidence>
<feature type="binding site" evidence="10">
    <location>
        <position position="14"/>
    </location>
    <ligand>
        <name>substrate</name>
    </ligand>
</feature>
<comment type="cofactor">
    <cofactor evidence="10">
        <name>a divalent metal cation</name>
        <dbReference type="ChEBI" id="CHEBI:60240"/>
    </cofactor>
    <text evidence="10">Binds 1 divalent metal cation per subunit.</text>
</comment>
<dbReference type="NCBIfam" id="TIGR01163">
    <property type="entry name" value="rpe"/>
    <property type="match status" value="1"/>
</dbReference>
<evidence type="ECO:0000256" key="2">
    <source>
        <dbReference type="ARBA" id="ARBA00001936"/>
    </source>
</evidence>
<comment type="pathway">
    <text evidence="10">Carbohydrate degradation.</text>
</comment>
<dbReference type="CDD" id="cd00429">
    <property type="entry name" value="RPE"/>
    <property type="match status" value="1"/>
</dbReference>
<dbReference type="PROSITE" id="PS01085">
    <property type="entry name" value="RIBUL_P_3_EPIMER_1"/>
    <property type="match status" value="1"/>
</dbReference>
<evidence type="ECO:0000256" key="11">
    <source>
        <dbReference type="PIRNR" id="PIRNR001461"/>
    </source>
</evidence>
<keyword evidence="8 10" id="KW-0479">Metal-binding</keyword>
<reference evidence="13" key="1">
    <citation type="journal article" date="2019" name="Int. J. Syst. Evol. Microbiol.">
        <title>The Global Catalogue of Microorganisms (GCM) 10K type strain sequencing project: providing services to taxonomists for standard genome sequencing and annotation.</title>
        <authorList>
            <consortium name="The Broad Institute Genomics Platform"/>
            <consortium name="The Broad Institute Genome Sequencing Center for Infectious Disease"/>
            <person name="Wu L."/>
            <person name="Ma J."/>
        </authorList>
    </citation>
    <scope>NUCLEOTIDE SEQUENCE [LARGE SCALE GENOMIC DNA]</scope>
    <source>
        <strain evidence="13">JCM 11650</strain>
    </source>
</reference>
<feature type="binding site" evidence="10">
    <location>
        <begin position="154"/>
        <end position="157"/>
    </location>
    <ligand>
        <name>substrate</name>
    </ligand>
</feature>
<name>A0ABV9GYS3_9BURK</name>
<comment type="cofactor">
    <cofactor evidence="3">
        <name>Co(2+)</name>
        <dbReference type="ChEBI" id="CHEBI:48828"/>
    </cofactor>
</comment>
<evidence type="ECO:0000256" key="4">
    <source>
        <dbReference type="ARBA" id="ARBA00001947"/>
    </source>
</evidence>
<dbReference type="Proteomes" id="UP001595967">
    <property type="component" value="Unassembled WGS sequence"/>
</dbReference>
<evidence type="ECO:0000256" key="3">
    <source>
        <dbReference type="ARBA" id="ARBA00001941"/>
    </source>
</evidence>